<accession>A0A7Y9J7E9</accession>
<evidence type="ECO:0000313" key="3">
    <source>
        <dbReference type="EMBL" id="NYD37344.1"/>
    </source>
</evidence>
<dbReference type="PROSITE" id="PS51257">
    <property type="entry name" value="PROKAR_LIPOPROTEIN"/>
    <property type="match status" value="1"/>
</dbReference>
<dbReference type="SUPFAM" id="SSF51445">
    <property type="entry name" value="(Trans)glycosidases"/>
    <property type="match status" value="1"/>
</dbReference>
<dbReference type="RefSeq" id="WP_179794912.1">
    <property type="nucleotide sequence ID" value="NZ_BAABHP010000014.1"/>
</dbReference>
<dbReference type="AlphaFoldDB" id="A0A7Y9J7E9"/>
<reference evidence="3 4" key="1">
    <citation type="submission" date="2020-07" db="EMBL/GenBank/DDBJ databases">
        <title>Sequencing the genomes of 1000 actinobacteria strains.</title>
        <authorList>
            <person name="Klenk H.-P."/>
        </authorList>
    </citation>
    <scope>NUCLEOTIDE SEQUENCE [LARGE SCALE GENOMIC DNA]</scope>
    <source>
        <strain evidence="3 4">DSM 45772</strain>
    </source>
</reference>
<name>A0A7Y9J7E9_9PSEU</name>
<sequence>MGKRGVPGVPVRVLAVLLALVASCGAAPAERPPAAVPPAVPAVPSLSPAAAPARADPAWGVVDSTCAPERLAARPAGVDVAVVEAHWDRLEPTADAVDAGYADGLRASVQRCVDAGVRVVLGSGLQYPPGWVRALPDAAVRDQAGRTPTNGAVDTVFSAAVAAAADRYLQRLVAAVPADRLVGIRVGTSTAGELGHPGPEASGAAFDSWWAFGPAPQQGQGLAPGQIPSPLPDWIPGRRTWQGRAVTPADARAWFGWYSGSLVRAVADRARSLREAGYRGPVHVPAAGRGVLPAALDAAVAVVLDTAVRDGALRRGLDYVADLPALAGTVPNAVVDITGLDDATAVRARRLSPPQDRCRPGDAEALVSGAPSLDDWPNQRVTAAAAARAGLPTVGENPGPPGPTTGGTADSDSEADQLRYAVSYARGCGLSAFLFAFEDDLYTDRSGLTPADYAAAIGR</sequence>
<dbReference type="InterPro" id="IPR017853">
    <property type="entry name" value="GH"/>
</dbReference>
<proteinExistence type="predicted"/>
<feature type="chain" id="PRO_5031225165" description="Beta-galactosidase-like protein" evidence="2">
    <location>
        <begin position="30"/>
        <end position="459"/>
    </location>
</feature>
<evidence type="ECO:0000256" key="1">
    <source>
        <dbReference type="SAM" id="MobiDB-lite"/>
    </source>
</evidence>
<keyword evidence="4" id="KW-1185">Reference proteome</keyword>
<evidence type="ECO:0000313" key="4">
    <source>
        <dbReference type="Proteomes" id="UP000535890"/>
    </source>
</evidence>
<dbReference type="Gene3D" id="3.20.20.80">
    <property type="entry name" value="Glycosidases"/>
    <property type="match status" value="1"/>
</dbReference>
<gene>
    <name evidence="3" type="ORF">BJ983_003446</name>
</gene>
<feature type="signal peptide" evidence="2">
    <location>
        <begin position="1"/>
        <end position="29"/>
    </location>
</feature>
<protein>
    <recommendedName>
        <fullName evidence="5">Beta-galactosidase-like protein</fullName>
    </recommendedName>
</protein>
<evidence type="ECO:0008006" key="5">
    <source>
        <dbReference type="Google" id="ProtNLM"/>
    </source>
</evidence>
<dbReference type="Proteomes" id="UP000535890">
    <property type="component" value="Unassembled WGS sequence"/>
</dbReference>
<dbReference type="EMBL" id="JACCBN010000001">
    <property type="protein sequence ID" value="NYD37344.1"/>
    <property type="molecule type" value="Genomic_DNA"/>
</dbReference>
<keyword evidence="2" id="KW-0732">Signal</keyword>
<comment type="caution">
    <text evidence="3">The sequence shown here is derived from an EMBL/GenBank/DDBJ whole genome shotgun (WGS) entry which is preliminary data.</text>
</comment>
<feature type="region of interest" description="Disordered" evidence="1">
    <location>
        <begin position="389"/>
        <end position="413"/>
    </location>
</feature>
<evidence type="ECO:0000256" key="2">
    <source>
        <dbReference type="SAM" id="SignalP"/>
    </source>
</evidence>
<organism evidence="3 4">
    <name type="scientific">Actinomycetospora corticicola</name>
    <dbReference type="NCBI Taxonomy" id="663602"/>
    <lineage>
        <taxon>Bacteria</taxon>
        <taxon>Bacillati</taxon>
        <taxon>Actinomycetota</taxon>
        <taxon>Actinomycetes</taxon>
        <taxon>Pseudonocardiales</taxon>
        <taxon>Pseudonocardiaceae</taxon>
        <taxon>Actinomycetospora</taxon>
    </lineage>
</organism>